<dbReference type="InterPro" id="IPR013783">
    <property type="entry name" value="Ig-like_fold"/>
</dbReference>
<keyword evidence="3" id="KW-1015">Disulfide bond</keyword>
<dbReference type="Proteomes" id="UP001164746">
    <property type="component" value="Chromosome 3"/>
</dbReference>
<sequence length="360" mass="40625">MNPKRILISTEDRRVIDDTRMSIERPFVRDWNLHIRNVQTDDDGEYTCQINTDPIQIKRIRLKVQVPAEIENKTSSGNVTVNEGDKVELTCQASGVPEPSISWFRRTAQTNNAREHVGTVGELLIIHNISRYCGGLYECEASNNIAPPARRLINVQVAFSPEVRFKTPRRISQELGKEALLECFVSAFPHGVSTWTRNGREVIGTGQYHRKYRTDIYKEDGFTLALYLRILNLEPADFGTYACEASNSLGNDRDTIVLYEYYVPTPPPTTRAPVRQPEVWTPTENLSHQERKYDSIDRGEISAGERAHAVSGTSHISGFVGASNSYRPNSATLVLHTALTCHLALLASLVFQVYYKYTCS</sequence>
<gene>
    <name evidence="6" type="ORF">MAR_025406</name>
</gene>
<dbReference type="InterPro" id="IPR036179">
    <property type="entry name" value="Ig-like_dom_sf"/>
</dbReference>
<evidence type="ECO:0000256" key="4">
    <source>
        <dbReference type="ARBA" id="ARBA00023319"/>
    </source>
</evidence>
<dbReference type="Gene3D" id="2.60.40.10">
    <property type="entry name" value="Immunoglobulins"/>
    <property type="match status" value="3"/>
</dbReference>
<keyword evidence="2" id="KW-0677">Repeat</keyword>
<dbReference type="InterPro" id="IPR051170">
    <property type="entry name" value="Neural/epithelial_adhesion"/>
</dbReference>
<dbReference type="InterPro" id="IPR003598">
    <property type="entry name" value="Ig_sub2"/>
</dbReference>
<keyword evidence="4" id="KW-0393">Immunoglobulin domain</keyword>
<evidence type="ECO:0000313" key="7">
    <source>
        <dbReference type="Proteomes" id="UP001164746"/>
    </source>
</evidence>
<dbReference type="InterPro" id="IPR007110">
    <property type="entry name" value="Ig-like_dom"/>
</dbReference>
<dbReference type="SMART" id="SM00409">
    <property type="entry name" value="IG"/>
    <property type="match status" value="3"/>
</dbReference>
<accession>A0ABY7DVW0</accession>
<feature type="domain" description="Ig-like" evidence="5">
    <location>
        <begin position="67"/>
        <end position="160"/>
    </location>
</feature>
<evidence type="ECO:0000256" key="2">
    <source>
        <dbReference type="ARBA" id="ARBA00022737"/>
    </source>
</evidence>
<dbReference type="CDD" id="cd00096">
    <property type="entry name" value="Ig"/>
    <property type="match status" value="1"/>
</dbReference>
<evidence type="ECO:0000259" key="5">
    <source>
        <dbReference type="PROSITE" id="PS50835"/>
    </source>
</evidence>
<organism evidence="6 7">
    <name type="scientific">Mya arenaria</name>
    <name type="common">Soft-shell clam</name>
    <dbReference type="NCBI Taxonomy" id="6604"/>
    <lineage>
        <taxon>Eukaryota</taxon>
        <taxon>Metazoa</taxon>
        <taxon>Spiralia</taxon>
        <taxon>Lophotrochozoa</taxon>
        <taxon>Mollusca</taxon>
        <taxon>Bivalvia</taxon>
        <taxon>Autobranchia</taxon>
        <taxon>Heteroconchia</taxon>
        <taxon>Euheterodonta</taxon>
        <taxon>Imparidentia</taxon>
        <taxon>Neoheterodontei</taxon>
        <taxon>Myida</taxon>
        <taxon>Myoidea</taxon>
        <taxon>Myidae</taxon>
        <taxon>Mya</taxon>
    </lineage>
</organism>
<dbReference type="PANTHER" id="PTHR12231:SF253">
    <property type="entry name" value="DPR-INTERACTING PROTEIN ETA, ISOFORM B-RELATED"/>
    <property type="match status" value="1"/>
</dbReference>
<keyword evidence="1" id="KW-0732">Signal</keyword>
<proteinExistence type="predicted"/>
<evidence type="ECO:0000313" key="6">
    <source>
        <dbReference type="EMBL" id="WAR01034.1"/>
    </source>
</evidence>
<dbReference type="InterPro" id="IPR003599">
    <property type="entry name" value="Ig_sub"/>
</dbReference>
<dbReference type="PANTHER" id="PTHR12231">
    <property type="entry name" value="CTX-RELATED TYPE I TRANSMEMBRANE PROTEIN"/>
    <property type="match status" value="1"/>
</dbReference>
<dbReference type="SUPFAM" id="SSF48726">
    <property type="entry name" value="Immunoglobulin"/>
    <property type="match status" value="3"/>
</dbReference>
<dbReference type="Pfam" id="PF13927">
    <property type="entry name" value="Ig_3"/>
    <property type="match status" value="2"/>
</dbReference>
<evidence type="ECO:0000256" key="3">
    <source>
        <dbReference type="ARBA" id="ARBA00023157"/>
    </source>
</evidence>
<dbReference type="EMBL" id="CP111014">
    <property type="protein sequence ID" value="WAR01034.1"/>
    <property type="molecule type" value="Genomic_DNA"/>
</dbReference>
<feature type="domain" description="Ig-like" evidence="5">
    <location>
        <begin position="161"/>
        <end position="259"/>
    </location>
</feature>
<evidence type="ECO:0000256" key="1">
    <source>
        <dbReference type="ARBA" id="ARBA00022729"/>
    </source>
</evidence>
<reference evidence="6" key="1">
    <citation type="submission" date="2022-11" db="EMBL/GenBank/DDBJ databases">
        <title>Centuries of genome instability and evolution in soft-shell clam transmissible cancer (bioRxiv).</title>
        <authorList>
            <person name="Hart S.F.M."/>
            <person name="Yonemitsu M.A."/>
            <person name="Giersch R.M."/>
            <person name="Beal B.F."/>
            <person name="Arriagada G."/>
            <person name="Davis B.W."/>
            <person name="Ostrander E.A."/>
            <person name="Goff S.P."/>
            <person name="Metzger M.J."/>
        </authorList>
    </citation>
    <scope>NUCLEOTIDE SEQUENCE</scope>
    <source>
        <strain evidence="6">MELC-2E11</strain>
        <tissue evidence="6">Siphon/mantle</tissue>
    </source>
</reference>
<name>A0ABY7DVW0_MYAAR</name>
<protein>
    <submittedName>
        <fullName evidence="6">LACH-like protein</fullName>
    </submittedName>
</protein>
<dbReference type="SMART" id="SM00408">
    <property type="entry name" value="IGc2"/>
    <property type="match status" value="2"/>
</dbReference>
<dbReference type="PROSITE" id="PS50835">
    <property type="entry name" value="IG_LIKE"/>
    <property type="match status" value="2"/>
</dbReference>
<keyword evidence="7" id="KW-1185">Reference proteome</keyword>